<keyword evidence="2" id="KW-0004">4Fe-4S</keyword>
<dbReference type="SFLD" id="SFLDG01060">
    <property type="entry name" value="BATS_domain_containing"/>
    <property type="match status" value="1"/>
</dbReference>
<evidence type="ECO:0000256" key="2">
    <source>
        <dbReference type="ARBA" id="ARBA00022485"/>
    </source>
</evidence>
<sequence>MSFFDEIGRYRLSDLSAEVLNKSEREVDAALAKSRNDEQLDLGDFMALISPKASPYISDMAVLAQKYTRRRFGNTVNMYVPLYLTNSCSNQCRYCGFAVNNKFRRRILNAEETRIECEAIRKMGYENILIVSGENAQRCGMDYFREMVPVVGEYASYMMMEVQPMDTDEYAELRRLGVDAVMVYQETYDPECYDRNHLRGRKKDMRYRMETPERLGDAGMDKVGIGALLGLYDWRADTVALAMHLMYMRKHYWQTRMSLSFPRLRPAAGGFEPEYPIGDRDLIQTICAWRLFDNMLEISISTRENARFRDVITPIAITSISAASSTQPGGYAVDRHDLPQFIISDDRSVKEVTDALRLNGLEPVFRDTRSSIVCQA</sequence>
<keyword evidence="9" id="KW-1185">Reference proteome</keyword>
<evidence type="ECO:0000313" key="9">
    <source>
        <dbReference type="Proteomes" id="UP000243745"/>
    </source>
</evidence>
<evidence type="ECO:0000256" key="6">
    <source>
        <dbReference type="ARBA" id="ARBA00023014"/>
    </source>
</evidence>
<dbReference type="InterPro" id="IPR013785">
    <property type="entry name" value="Aldolase_TIM"/>
</dbReference>
<reference evidence="8 9" key="1">
    <citation type="submission" date="2016-10" db="EMBL/GenBank/DDBJ databases">
        <authorList>
            <person name="Varghese N."/>
            <person name="Submissions S."/>
        </authorList>
    </citation>
    <scope>NUCLEOTIDE SEQUENCE [LARGE SCALE GENOMIC DNA]</scope>
    <source>
        <strain evidence="8 9">DSM 1361</strain>
    </source>
</reference>
<dbReference type="PROSITE" id="PS51918">
    <property type="entry name" value="RADICAL_SAM"/>
    <property type="match status" value="1"/>
</dbReference>
<evidence type="ECO:0000256" key="5">
    <source>
        <dbReference type="ARBA" id="ARBA00023004"/>
    </source>
</evidence>
<accession>A0A662ZGA9</accession>
<dbReference type="InterPro" id="IPR010722">
    <property type="entry name" value="BATS_dom"/>
</dbReference>
<organism evidence="8 9">
    <name type="scientific">Ruminobacter amylophilus</name>
    <dbReference type="NCBI Taxonomy" id="867"/>
    <lineage>
        <taxon>Bacteria</taxon>
        <taxon>Pseudomonadati</taxon>
        <taxon>Pseudomonadota</taxon>
        <taxon>Gammaproteobacteria</taxon>
        <taxon>Aeromonadales</taxon>
        <taxon>Succinivibrionaceae</taxon>
        <taxon>Ruminobacter</taxon>
    </lineage>
</organism>
<dbReference type="InterPro" id="IPR034428">
    <property type="entry name" value="ThiH/NoCL/HydG-like"/>
</dbReference>
<dbReference type="GO" id="GO:0051539">
    <property type="term" value="F:4 iron, 4 sulfur cluster binding"/>
    <property type="evidence" value="ECO:0007669"/>
    <property type="project" value="UniProtKB-KW"/>
</dbReference>
<name>A0A662ZGA9_9GAMM</name>
<evidence type="ECO:0000256" key="4">
    <source>
        <dbReference type="ARBA" id="ARBA00022723"/>
    </source>
</evidence>
<gene>
    <name evidence="8" type="ORF">SAMN02910344_00901</name>
</gene>
<dbReference type="GO" id="GO:0005506">
    <property type="term" value="F:iron ion binding"/>
    <property type="evidence" value="ECO:0007669"/>
    <property type="project" value="InterPro"/>
</dbReference>
<dbReference type="SUPFAM" id="SSF102114">
    <property type="entry name" value="Radical SAM enzymes"/>
    <property type="match status" value="1"/>
</dbReference>
<evidence type="ECO:0000256" key="1">
    <source>
        <dbReference type="ARBA" id="ARBA00001966"/>
    </source>
</evidence>
<dbReference type="SFLD" id="SFLDF00301">
    <property type="entry name" value="2-iminoacetate_synthase_(ThiH)"/>
    <property type="match status" value="1"/>
</dbReference>
<dbReference type="SFLD" id="SFLDS00029">
    <property type="entry name" value="Radical_SAM"/>
    <property type="match status" value="1"/>
</dbReference>
<dbReference type="RefSeq" id="WP_093141319.1">
    <property type="nucleotide sequence ID" value="NZ_FOXF01000011.1"/>
</dbReference>
<dbReference type="InterPro" id="IPR058240">
    <property type="entry name" value="rSAM_sf"/>
</dbReference>
<dbReference type="PANTHER" id="PTHR43583">
    <property type="entry name" value="2-IMINOACETATE SYNTHASE"/>
    <property type="match status" value="1"/>
</dbReference>
<dbReference type="GO" id="GO:0003824">
    <property type="term" value="F:catalytic activity"/>
    <property type="evidence" value="ECO:0007669"/>
    <property type="project" value="InterPro"/>
</dbReference>
<dbReference type="InterPro" id="IPR012726">
    <property type="entry name" value="ThiH"/>
</dbReference>
<evidence type="ECO:0000259" key="7">
    <source>
        <dbReference type="PROSITE" id="PS51918"/>
    </source>
</evidence>
<keyword evidence="4" id="KW-0479">Metal-binding</keyword>
<protein>
    <submittedName>
        <fullName evidence="8">2-iminoacetate synthase</fullName>
    </submittedName>
</protein>
<keyword evidence="5" id="KW-0408">Iron</keyword>
<dbReference type="Pfam" id="PF06968">
    <property type="entry name" value="BATS"/>
    <property type="match status" value="1"/>
</dbReference>
<dbReference type="SMART" id="SM00876">
    <property type="entry name" value="BATS"/>
    <property type="match status" value="1"/>
</dbReference>
<dbReference type="PANTHER" id="PTHR43583:SF1">
    <property type="entry name" value="2-IMINOACETATE SYNTHASE"/>
    <property type="match status" value="1"/>
</dbReference>
<dbReference type="NCBIfam" id="TIGR02351">
    <property type="entry name" value="thiH"/>
    <property type="match status" value="1"/>
</dbReference>
<dbReference type="SFLD" id="SFLDG01081">
    <property type="entry name" value="cleavage_of_the_Ca-Cb_bond_in"/>
    <property type="match status" value="1"/>
</dbReference>
<dbReference type="CDD" id="cd01335">
    <property type="entry name" value="Radical_SAM"/>
    <property type="match status" value="1"/>
</dbReference>
<dbReference type="Gene3D" id="3.20.20.70">
    <property type="entry name" value="Aldolase class I"/>
    <property type="match status" value="1"/>
</dbReference>
<dbReference type="GO" id="GO:0009228">
    <property type="term" value="P:thiamine biosynthetic process"/>
    <property type="evidence" value="ECO:0007669"/>
    <property type="project" value="InterPro"/>
</dbReference>
<dbReference type="OrthoDB" id="9801120at2"/>
<dbReference type="Pfam" id="PF04055">
    <property type="entry name" value="Radical_SAM"/>
    <property type="match status" value="1"/>
</dbReference>
<dbReference type="Proteomes" id="UP000243745">
    <property type="component" value="Unassembled WGS sequence"/>
</dbReference>
<proteinExistence type="predicted"/>
<comment type="cofactor">
    <cofactor evidence="1">
        <name>[4Fe-4S] cluster</name>
        <dbReference type="ChEBI" id="CHEBI:49883"/>
    </cofactor>
</comment>
<feature type="domain" description="Radical SAM core" evidence="7">
    <location>
        <begin position="74"/>
        <end position="309"/>
    </location>
</feature>
<dbReference type="AlphaFoldDB" id="A0A662ZGA9"/>
<keyword evidence="6" id="KW-0411">Iron-sulfur</keyword>
<dbReference type="EMBL" id="FOXF01000011">
    <property type="protein sequence ID" value="SFP26246.1"/>
    <property type="molecule type" value="Genomic_DNA"/>
</dbReference>
<evidence type="ECO:0000313" key="8">
    <source>
        <dbReference type="EMBL" id="SFP26246.1"/>
    </source>
</evidence>
<keyword evidence="3" id="KW-0949">S-adenosyl-L-methionine</keyword>
<evidence type="ECO:0000256" key="3">
    <source>
        <dbReference type="ARBA" id="ARBA00022691"/>
    </source>
</evidence>
<dbReference type="InterPro" id="IPR007197">
    <property type="entry name" value="rSAM"/>
</dbReference>